<protein>
    <submittedName>
        <fullName evidence="2">Uncharacterized protein</fullName>
    </submittedName>
</protein>
<feature type="compositionally biased region" description="Basic and acidic residues" evidence="1">
    <location>
        <begin position="60"/>
        <end position="77"/>
    </location>
</feature>
<evidence type="ECO:0000256" key="1">
    <source>
        <dbReference type="SAM" id="MobiDB-lite"/>
    </source>
</evidence>
<proteinExistence type="predicted"/>
<comment type="caution">
    <text evidence="2">The sequence shown here is derived from an EMBL/GenBank/DDBJ whole genome shotgun (WGS) entry which is preliminary data.</text>
</comment>
<evidence type="ECO:0000313" key="3">
    <source>
        <dbReference type="Proteomes" id="UP001221898"/>
    </source>
</evidence>
<sequence length="77" mass="9045">MNVALIHDKYSIKNFWKQKIENHCQMTEDEKSRMKNSALTKQSNISQERNNIKSVQMGRTAEENSFRGEKASQRVDQ</sequence>
<reference evidence="2" key="1">
    <citation type="journal article" date="2023" name="Science">
        <title>Genome structures resolve the early diversification of teleost fishes.</title>
        <authorList>
            <person name="Parey E."/>
            <person name="Louis A."/>
            <person name="Montfort J."/>
            <person name="Bouchez O."/>
            <person name="Roques C."/>
            <person name="Iampietro C."/>
            <person name="Lluch J."/>
            <person name="Castinel A."/>
            <person name="Donnadieu C."/>
            <person name="Desvignes T."/>
            <person name="Floi Bucao C."/>
            <person name="Jouanno E."/>
            <person name="Wen M."/>
            <person name="Mejri S."/>
            <person name="Dirks R."/>
            <person name="Jansen H."/>
            <person name="Henkel C."/>
            <person name="Chen W.J."/>
            <person name="Zahm M."/>
            <person name="Cabau C."/>
            <person name="Klopp C."/>
            <person name="Thompson A.W."/>
            <person name="Robinson-Rechavi M."/>
            <person name="Braasch I."/>
            <person name="Lecointre G."/>
            <person name="Bobe J."/>
            <person name="Postlethwait J.H."/>
            <person name="Berthelot C."/>
            <person name="Roest Crollius H."/>
            <person name="Guiguen Y."/>
        </authorList>
    </citation>
    <scope>NUCLEOTIDE SEQUENCE</scope>
    <source>
        <strain evidence="2">NC1722</strain>
    </source>
</reference>
<name>A0AAD7SNC1_9TELE</name>
<keyword evidence="3" id="KW-1185">Reference proteome</keyword>
<dbReference type="AlphaFoldDB" id="A0AAD7SNC1"/>
<dbReference type="Proteomes" id="UP001221898">
    <property type="component" value="Unassembled WGS sequence"/>
</dbReference>
<feature type="compositionally biased region" description="Polar residues" evidence="1">
    <location>
        <begin position="35"/>
        <end position="54"/>
    </location>
</feature>
<accession>A0AAD7SNC1</accession>
<feature type="region of interest" description="Disordered" evidence="1">
    <location>
        <begin position="29"/>
        <end position="77"/>
    </location>
</feature>
<organism evidence="2 3">
    <name type="scientific">Aldrovandia affinis</name>
    <dbReference type="NCBI Taxonomy" id="143900"/>
    <lineage>
        <taxon>Eukaryota</taxon>
        <taxon>Metazoa</taxon>
        <taxon>Chordata</taxon>
        <taxon>Craniata</taxon>
        <taxon>Vertebrata</taxon>
        <taxon>Euteleostomi</taxon>
        <taxon>Actinopterygii</taxon>
        <taxon>Neopterygii</taxon>
        <taxon>Teleostei</taxon>
        <taxon>Notacanthiformes</taxon>
        <taxon>Halosauridae</taxon>
        <taxon>Aldrovandia</taxon>
    </lineage>
</organism>
<gene>
    <name evidence="2" type="ORF">AAFF_G00316890</name>
</gene>
<dbReference type="EMBL" id="JAINUG010000047">
    <property type="protein sequence ID" value="KAJ8405709.1"/>
    <property type="molecule type" value="Genomic_DNA"/>
</dbReference>
<evidence type="ECO:0000313" key="2">
    <source>
        <dbReference type="EMBL" id="KAJ8405709.1"/>
    </source>
</evidence>